<gene>
    <name evidence="2" type="ORF">NCTC10994_03501</name>
</gene>
<dbReference type="InterPro" id="IPR002645">
    <property type="entry name" value="STAS_dom"/>
</dbReference>
<dbReference type="PROSITE" id="PS50801">
    <property type="entry name" value="STAS"/>
    <property type="match status" value="1"/>
</dbReference>
<feature type="domain" description="STAS" evidence="1">
    <location>
        <begin position="1"/>
        <end position="78"/>
    </location>
</feature>
<dbReference type="KEGG" id="rcr:NCTC10994_03501"/>
<evidence type="ECO:0000259" key="1">
    <source>
        <dbReference type="PROSITE" id="PS50801"/>
    </source>
</evidence>
<dbReference type="SUPFAM" id="SSF52091">
    <property type="entry name" value="SpoIIaa-like"/>
    <property type="match status" value="1"/>
</dbReference>
<dbReference type="AlphaFoldDB" id="A0A2X4UEN7"/>
<reference evidence="2 3" key="1">
    <citation type="submission" date="2018-06" db="EMBL/GenBank/DDBJ databases">
        <authorList>
            <consortium name="Pathogen Informatics"/>
            <person name="Doyle S."/>
        </authorList>
    </citation>
    <scope>NUCLEOTIDE SEQUENCE [LARGE SCALE GENOMIC DNA]</scope>
    <source>
        <strain evidence="2 3">NCTC10994</strain>
    </source>
</reference>
<sequence length="103" mass="11082">MIQISVVGDVDIRNALALRDFTCRYLESSRLVLDLSEVDFFGAAGLRVVEDLEVCSARSGYRWALVGGRPVQRLFRVLGPTLPIAAHSSLDGALVALALGHAS</sequence>
<dbReference type="EMBL" id="LS483468">
    <property type="protein sequence ID" value="SQI37149.1"/>
    <property type="molecule type" value="Genomic_DNA"/>
</dbReference>
<evidence type="ECO:0000313" key="3">
    <source>
        <dbReference type="Proteomes" id="UP000249091"/>
    </source>
</evidence>
<dbReference type="STRING" id="1219011.GCA_001895045_03803"/>
<accession>A0A2X4UEN7</accession>
<dbReference type="RefSeq" id="WP_084722713.1">
    <property type="nucleotide sequence ID" value="NZ_JAFBBL010000001.1"/>
</dbReference>
<evidence type="ECO:0000313" key="2">
    <source>
        <dbReference type="EMBL" id="SQI37149.1"/>
    </source>
</evidence>
<dbReference type="Pfam" id="PF01740">
    <property type="entry name" value="STAS"/>
    <property type="match status" value="1"/>
</dbReference>
<dbReference type="Proteomes" id="UP000249091">
    <property type="component" value="Chromosome 1"/>
</dbReference>
<organism evidence="2 3">
    <name type="scientific">Rhodococcus coprophilus</name>
    <dbReference type="NCBI Taxonomy" id="38310"/>
    <lineage>
        <taxon>Bacteria</taxon>
        <taxon>Bacillati</taxon>
        <taxon>Actinomycetota</taxon>
        <taxon>Actinomycetes</taxon>
        <taxon>Mycobacteriales</taxon>
        <taxon>Nocardiaceae</taxon>
        <taxon>Rhodococcus</taxon>
    </lineage>
</organism>
<dbReference type="Gene3D" id="3.30.750.24">
    <property type="entry name" value="STAS domain"/>
    <property type="match status" value="1"/>
</dbReference>
<name>A0A2X4UEN7_9NOCA</name>
<keyword evidence="3" id="KW-1185">Reference proteome</keyword>
<protein>
    <submittedName>
        <fullName evidence="2">Anti-sigma factor antagonist</fullName>
    </submittedName>
</protein>
<dbReference type="CDD" id="cd07043">
    <property type="entry name" value="STAS_anti-anti-sigma_factors"/>
    <property type="match status" value="1"/>
</dbReference>
<proteinExistence type="predicted"/>
<dbReference type="InterPro" id="IPR036513">
    <property type="entry name" value="STAS_dom_sf"/>
</dbReference>